<proteinExistence type="predicted"/>
<dbReference type="SMART" id="SM00271">
    <property type="entry name" value="DnaJ"/>
    <property type="match status" value="1"/>
</dbReference>
<dbReference type="PROSITE" id="PS50076">
    <property type="entry name" value="DNAJ_2"/>
    <property type="match status" value="1"/>
</dbReference>
<dbReference type="InterPro" id="IPR001623">
    <property type="entry name" value="DnaJ_domain"/>
</dbReference>
<dbReference type="Gene3D" id="1.10.287.110">
    <property type="entry name" value="DnaJ domain"/>
    <property type="match status" value="1"/>
</dbReference>
<feature type="region of interest" description="Disordered" evidence="1">
    <location>
        <begin position="188"/>
        <end position="239"/>
    </location>
</feature>
<evidence type="ECO:0000259" key="2">
    <source>
        <dbReference type="PROSITE" id="PS50076"/>
    </source>
</evidence>
<dbReference type="PANTHER" id="PTHR46620:SF1">
    <property type="entry name" value="J DOMAIN-CONTAINING PROTEIN SPF31"/>
    <property type="match status" value="1"/>
</dbReference>
<dbReference type="PANTHER" id="PTHR46620">
    <property type="entry name" value="J DOMAIN-CONTAINING PROTEIN SPF31"/>
    <property type="match status" value="1"/>
</dbReference>
<dbReference type="OrthoDB" id="342454at2759"/>
<dbReference type="Proteomes" id="UP000777482">
    <property type="component" value="Unassembled WGS sequence"/>
</dbReference>
<evidence type="ECO:0000313" key="4">
    <source>
        <dbReference type="Proteomes" id="UP000777482"/>
    </source>
</evidence>
<sequence>MGDPAKATQPPLDETAADELLFDDAELDRIFNQEASLVSREAEVMRVLQCFKLNPYEILGLDWMPGAGVTDQDIQRTYRKKSLLIHPDKLKHPRGIEAFDLLKKAQTELSDCDKRKLLDETLQDARMLVLREVGLPRDTPDDHEKLNPPAMKDPDLKERVRRKAKEIMIDDELRKRRVQKMTMIAEGAEAKRAEDALAERKRKMEEKERWEETREDRVSDWRSFNKKKKKRTKGPEVLG</sequence>
<reference evidence="3 4" key="1">
    <citation type="submission" date="2020-11" db="EMBL/GenBank/DDBJ databases">
        <title>Kefir isolates.</title>
        <authorList>
            <person name="Marcisauskas S."/>
            <person name="Kim Y."/>
            <person name="Blasche S."/>
        </authorList>
    </citation>
    <scope>NUCLEOTIDE SEQUENCE [LARGE SCALE GENOMIC DNA]</scope>
    <source>
        <strain evidence="3 4">KR</strain>
    </source>
</reference>
<dbReference type="SUPFAM" id="SSF46565">
    <property type="entry name" value="Chaperone J-domain"/>
    <property type="match status" value="1"/>
</dbReference>
<dbReference type="CDD" id="cd06257">
    <property type="entry name" value="DnaJ"/>
    <property type="match status" value="1"/>
</dbReference>
<dbReference type="AlphaFoldDB" id="A0A9P6VX06"/>
<gene>
    <name evidence="3" type="ORF">C6P46_006562</name>
</gene>
<keyword evidence="4" id="KW-1185">Reference proteome</keyword>
<protein>
    <recommendedName>
        <fullName evidence="2">J domain-containing protein</fullName>
    </recommendedName>
</protein>
<evidence type="ECO:0000256" key="1">
    <source>
        <dbReference type="SAM" id="MobiDB-lite"/>
    </source>
</evidence>
<dbReference type="Pfam" id="PF00226">
    <property type="entry name" value="DnaJ"/>
    <property type="match status" value="1"/>
</dbReference>
<dbReference type="InterPro" id="IPR036869">
    <property type="entry name" value="J_dom_sf"/>
</dbReference>
<accession>A0A9P6VX06</accession>
<name>A0A9P6VX06_RHOMI</name>
<feature type="domain" description="J" evidence="2">
    <location>
        <begin position="54"/>
        <end position="122"/>
    </location>
</feature>
<comment type="caution">
    <text evidence="3">The sequence shown here is derived from an EMBL/GenBank/DDBJ whole genome shotgun (WGS) entry which is preliminary data.</text>
</comment>
<evidence type="ECO:0000313" key="3">
    <source>
        <dbReference type="EMBL" id="KAG0657378.1"/>
    </source>
</evidence>
<feature type="compositionally biased region" description="Basic and acidic residues" evidence="1">
    <location>
        <begin position="188"/>
        <end position="220"/>
    </location>
</feature>
<dbReference type="EMBL" id="PUHQ01000082">
    <property type="protein sequence ID" value="KAG0657378.1"/>
    <property type="molecule type" value="Genomic_DNA"/>
</dbReference>
<organism evidence="3 4">
    <name type="scientific">Rhodotorula mucilaginosa</name>
    <name type="common">Yeast</name>
    <name type="synonym">Rhodotorula rubra</name>
    <dbReference type="NCBI Taxonomy" id="5537"/>
    <lineage>
        <taxon>Eukaryota</taxon>
        <taxon>Fungi</taxon>
        <taxon>Dikarya</taxon>
        <taxon>Basidiomycota</taxon>
        <taxon>Pucciniomycotina</taxon>
        <taxon>Microbotryomycetes</taxon>
        <taxon>Sporidiobolales</taxon>
        <taxon>Sporidiobolaceae</taxon>
        <taxon>Rhodotorula</taxon>
    </lineage>
</organism>